<protein>
    <submittedName>
        <fullName evidence="1">Uncharacterized protein</fullName>
    </submittedName>
</protein>
<accession>A0A139WJV2</accession>
<proteinExistence type="predicted"/>
<keyword evidence="2" id="KW-1185">Reference proteome</keyword>
<reference evidence="1 2" key="1">
    <citation type="journal article" date="2008" name="Nature">
        <title>The genome of the model beetle and pest Tribolium castaneum.</title>
        <authorList>
            <consortium name="Tribolium Genome Sequencing Consortium"/>
            <person name="Richards S."/>
            <person name="Gibbs R.A."/>
            <person name="Weinstock G.M."/>
            <person name="Brown S.J."/>
            <person name="Denell R."/>
            <person name="Beeman R.W."/>
            <person name="Gibbs R."/>
            <person name="Beeman R.W."/>
            <person name="Brown S.J."/>
            <person name="Bucher G."/>
            <person name="Friedrich M."/>
            <person name="Grimmelikhuijzen C.J."/>
            <person name="Klingler M."/>
            <person name="Lorenzen M."/>
            <person name="Richards S."/>
            <person name="Roth S."/>
            <person name="Schroder R."/>
            <person name="Tautz D."/>
            <person name="Zdobnov E.M."/>
            <person name="Muzny D."/>
            <person name="Gibbs R.A."/>
            <person name="Weinstock G.M."/>
            <person name="Attaway T."/>
            <person name="Bell S."/>
            <person name="Buhay C.J."/>
            <person name="Chandrabose M.N."/>
            <person name="Chavez D."/>
            <person name="Clerk-Blankenburg K.P."/>
            <person name="Cree A."/>
            <person name="Dao M."/>
            <person name="Davis C."/>
            <person name="Chacko J."/>
            <person name="Dinh H."/>
            <person name="Dugan-Rocha S."/>
            <person name="Fowler G."/>
            <person name="Garner T.T."/>
            <person name="Garnes J."/>
            <person name="Gnirke A."/>
            <person name="Hawes A."/>
            <person name="Hernandez J."/>
            <person name="Hines S."/>
            <person name="Holder M."/>
            <person name="Hume J."/>
            <person name="Jhangiani S.N."/>
            <person name="Joshi V."/>
            <person name="Khan Z.M."/>
            <person name="Jackson L."/>
            <person name="Kovar C."/>
            <person name="Kowis A."/>
            <person name="Lee S."/>
            <person name="Lewis L.R."/>
            <person name="Margolis J."/>
            <person name="Morgan M."/>
            <person name="Nazareth L.V."/>
            <person name="Nguyen N."/>
            <person name="Okwuonu G."/>
            <person name="Parker D."/>
            <person name="Richards S."/>
            <person name="Ruiz S.J."/>
            <person name="Santibanez J."/>
            <person name="Savard J."/>
            <person name="Scherer S.E."/>
            <person name="Schneider B."/>
            <person name="Sodergren E."/>
            <person name="Tautz D."/>
            <person name="Vattahil S."/>
            <person name="Villasana D."/>
            <person name="White C.S."/>
            <person name="Wright R."/>
            <person name="Park Y."/>
            <person name="Beeman R.W."/>
            <person name="Lord J."/>
            <person name="Oppert B."/>
            <person name="Lorenzen M."/>
            <person name="Brown S."/>
            <person name="Wang L."/>
            <person name="Savard J."/>
            <person name="Tautz D."/>
            <person name="Richards S."/>
            <person name="Weinstock G."/>
            <person name="Gibbs R.A."/>
            <person name="Liu Y."/>
            <person name="Worley K."/>
            <person name="Weinstock G."/>
            <person name="Elsik C.G."/>
            <person name="Reese J.T."/>
            <person name="Elhaik E."/>
            <person name="Landan G."/>
            <person name="Graur D."/>
            <person name="Arensburger P."/>
            <person name="Atkinson P."/>
            <person name="Beeman R.W."/>
            <person name="Beidler J."/>
            <person name="Brown S.J."/>
            <person name="Demuth J.P."/>
            <person name="Drury D.W."/>
            <person name="Du Y.Z."/>
            <person name="Fujiwara H."/>
            <person name="Lorenzen M."/>
            <person name="Maselli V."/>
            <person name="Osanai M."/>
            <person name="Park Y."/>
            <person name="Robertson H.M."/>
            <person name="Tu Z."/>
            <person name="Wang J.J."/>
            <person name="Wang S."/>
            <person name="Richards S."/>
            <person name="Song H."/>
            <person name="Zhang L."/>
            <person name="Sodergren E."/>
            <person name="Werner D."/>
            <person name="Stanke M."/>
            <person name="Morgenstern B."/>
            <person name="Solovyev V."/>
            <person name="Kosarev P."/>
            <person name="Brown G."/>
            <person name="Chen H.C."/>
            <person name="Ermolaeva O."/>
            <person name="Hlavina W."/>
            <person name="Kapustin Y."/>
            <person name="Kiryutin B."/>
            <person name="Kitts P."/>
            <person name="Maglott D."/>
            <person name="Pruitt K."/>
            <person name="Sapojnikov V."/>
            <person name="Souvorov A."/>
            <person name="Mackey A.J."/>
            <person name="Waterhouse R.M."/>
            <person name="Wyder S."/>
            <person name="Zdobnov E.M."/>
            <person name="Zdobnov E.M."/>
            <person name="Wyder S."/>
            <person name="Kriventseva E.V."/>
            <person name="Kadowaki T."/>
            <person name="Bork P."/>
            <person name="Aranda M."/>
            <person name="Bao R."/>
            <person name="Beermann A."/>
            <person name="Berns N."/>
            <person name="Bolognesi R."/>
            <person name="Bonneton F."/>
            <person name="Bopp D."/>
            <person name="Brown S.J."/>
            <person name="Bucher G."/>
            <person name="Butts T."/>
            <person name="Chaumot A."/>
            <person name="Denell R.E."/>
            <person name="Ferrier D.E."/>
            <person name="Friedrich M."/>
            <person name="Gordon C.M."/>
            <person name="Jindra M."/>
            <person name="Klingler M."/>
            <person name="Lan Q."/>
            <person name="Lattorff H.M."/>
            <person name="Laudet V."/>
            <person name="von Levetsow C."/>
            <person name="Liu Z."/>
            <person name="Lutz R."/>
            <person name="Lynch J.A."/>
            <person name="da Fonseca R.N."/>
            <person name="Posnien N."/>
            <person name="Reuter R."/>
            <person name="Roth S."/>
            <person name="Savard J."/>
            <person name="Schinko J.B."/>
            <person name="Schmitt C."/>
            <person name="Schoppmeier M."/>
            <person name="Schroder R."/>
            <person name="Shippy T.D."/>
            <person name="Simonnet F."/>
            <person name="Marques-Souza H."/>
            <person name="Tautz D."/>
            <person name="Tomoyasu Y."/>
            <person name="Trauner J."/>
            <person name="Van der Zee M."/>
            <person name="Vervoort M."/>
            <person name="Wittkopp N."/>
            <person name="Wimmer E.A."/>
            <person name="Yang X."/>
            <person name="Jones A.K."/>
            <person name="Sattelle D.B."/>
            <person name="Ebert P.R."/>
            <person name="Nelson D."/>
            <person name="Scott J.G."/>
            <person name="Beeman R.W."/>
            <person name="Muthukrishnan S."/>
            <person name="Kramer K.J."/>
            <person name="Arakane Y."/>
            <person name="Beeman R.W."/>
            <person name="Zhu Q."/>
            <person name="Hogenkamp D."/>
            <person name="Dixit R."/>
            <person name="Oppert B."/>
            <person name="Jiang H."/>
            <person name="Zou Z."/>
            <person name="Marshall J."/>
            <person name="Elpidina E."/>
            <person name="Vinokurov K."/>
            <person name="Oppert C."/>
            <person name="Zou Z."/>
            <person name="Evans J."/>
            <person name="Lu Z."/>
            <person name="Zhao P."/>
            <person name="Sumathipala N."/>
            <person name="Altincicek B."/>
            <person name="Vilcinskas A."/>
            <person name="Williams M."/>
            <person name="Hultmark D."/>
            <person name="Hetru C."/>
            <person name="Jiang H."/>
            <person name="Grimmelikhuijzen C.J."/>
            <person name="Hauser F."/>
            <person name="Cazzamali G."/>
            <person name="Williamson M."/>
            <person name="Park Y."/>
            <person name="Li B."/>
            <person name="Tanaka Y."/>
            <person name="Predel R."/>
            <person name="Neupert S."/>
            <person name="Schachtner J."/>
            <person name="Verleyen P."/>
            <person name="Raible F."/>
            <person name="Bork P."/>
            <person name="Friedrich M."/>
            <person name="Walden K.K."/>
            <person name="Robertson H.M."/>
            <person name="Angeli S."/>
            <person name="Foret S."/>
            <person name="Bucher G."/>
            <person name="Schuetz S."/>
            <person name="Maleszka R."/>
            <person name="Wimmer E.A."/>
            <person name="Beeman R.W."/>
            <person name="Lorenzen M."/>
            <person name="Tomoyasu Y."/>
            <person name="Miller S.C."/>
            <person name="Grossmann D."/>
            <person name="Bucher G."/>
        </authorList>
    </citation>
    <scope>NUCLEOTIDE SEQUENCE [LARGE SCALE GENOMIC DNA]</scope>
    <source>
        <strain evidence="1 2">Georgia GA2</strain>
    </source>
</reference>
<evidence type="ECO:0000313" key="1">
    <source>
        <dbReference type="EMBL" id="KYB28259.1"/>
    </source>
</evidence>
<dbReference type="InParanoid" id="A0A139WJV2"/>
<gene>
    <name evidence="1" type="primary">AUGUSTUS-3.0.2_32661</name>
    <name evidence="1" type="ORF">TcasGA2_TC032661</name>
</gene>
<evidence type="ECO:0000313" key="2">
    <source>
        <dbReference type="Proteomes" id="UP000007266"/>
    </source>
</evidence>
<organism evidence="1 2">
    <name type="scientific">Tribolium castaneum</name>
    <name type="common">Red flour beetle</name>
    <dbReference type="NCBI Taxonomy" id="7070"/>
    <lineage>
        <taxon>Eukaryota</taxon>
        <taxon>Metazoa</taxon>
        <taxon>Ecdysozoa</taxon>
        <taxon>Arthropoda</taxon>
        <taxon>Hexapoda</taxon>
        <taxon>Insecta</taxon>
        <taxon>Pterygota</taxon>
        <taxon>Neoptera</taxon>
        <taxon>Endopterygota</taxon>
        <taxon>Coleoptera</taxon>
        <taxon>Polyphaga</taxon>
        <taxon>Cucujiformia</taxon>
        <taxon>Tenebrionidae</taxon>
        <taxon>Tenebrionidae incertae sedis</taxon>
        <taxon>Tribolium</taxon>
    </lineage>
</organism>
<sequence length="33" mass="3826">MPKVVPNLSLWCDKSKVEITGSLIVCLFRNWFT</sequence>
<name>A0A139WJV2_TRICA</name>
<dbReference type="AlphaFoldDB" id="A0A139WJV2"/>
<reference evidence="1 2" key="2">
    <citation type="journal article" date="2010" name="Nucleic Acids Res.">
        <title>BeetleBase in 2010: revisions to provide comprehensive genomic information for Tribolium castaneum.</title>
        <authorList>
            <person name="Kim H.S."/>
            <person name="Murphy T."/>
            <person name="Xia J."/>
            <person name="Caragea D."/>
            <person name="Park Y."/>
            <person name="Beeman R.W."/>
            <person name="Lorenzen M.D."/>
            <person name="Butcher S."/>
            <person name="Manak J.R."/>
            <person name="Brown S.J."/>
        </authorList>
    </citation>
    <scope>GENOME REANNOTATION</scope>
    <source>
        <strain evidence="1 2">Georgia GA2</strain>
    </source>
</reference>
<dbReference type="EMBL" id="KQ971334">
    <property type="protein sequence ID" value="KYB28259.1"/>
    <property type="molecule type" value="Genomic_DNA"/>
</dbReference>
<dbReference type="Proteomes" id="UP000007266">
    <property type="component" value="Linkage group 3"/>
</dbReference>